<evidence type="ECO:0008006" key="3">
    <source>
        <dbReference type="Google" id="ProtNLM"/>
    </source>
</evidence>
<sequence>MGAAREKRPADVRTARGGAAARRARDAATVLALPALVLHATAVPAGAADEATLDVAVTAAGSLVRTHGWTIDQTVDAVARSVDVTGRATFRWTVTARAGDVTDSAWALAGDVSVTNPAEDGSVVADVAVTTDLGGGAACTVAGGDDAVVPAAGSLTLAWTCAFASAPAASGSVSATASWAPDARATGTAPAELVVVEPDRTVAVVGDLAVPGQRVVLDPALAWAPGLVRSWTYDLALAGGAPSACATYANSASVDLASGADPVVTTAVRSCTPEVLPAQAFGSPAGSVRARCRGTVRAQLANRSGETVVYKLRVGPRVHRISVPSLGSRRFVTRGRALAAVTLKAGSVRLDRTRVPQRCAGPVTVPSLTQGGRS</sequence>
<comment type="caution">
    <text evidence="1">The sequence shown here is derived from an EMBL/GenBank/DDBJ whole genome shotgun (WGS) entry which is preliminary data.</text>
</comment>
<organism evidence="1 2">
    <name type="scientific">Nocardioides furvisabuli</name>
    <dbReference type="NCBI Taxonomy" id="375542"/>
    <lineage>
        <taxon>Bacteria</taxon>
        <taxon>Bacillati</taxon>
        <taxon>Actinomycetota</taxon>
        <taxon>Actinomycetes</taxon>
        <taxon>Propionibacteriales</taxon>
        <taxon>Nocardioidaceae</taxon>
        <taxon>Nocardioides</taxon>
    </lineage>
</organism>
<evidence type="ECO:0000313" key="1">
    <source>
        <dbReference type="EMBL" id="GAA2103287.1"/>
    </source>
</evidence>
<accession>A0ABN2X1Z9</accession>
<evidence type="ECO:0000313" key="2">
    <source>
        <dbReference type="Proteomes" id="UP001501161"/>
    </source>
</evidence>
<protein>
    <recommendedName>
        <fullName evidence="3">Ig-like domain-containing protein</fullName>
    </recommendedName>
</protein>
<proteinExistence type="predicted"/>
<dbReference type="EMBL" id="BAAAMQ010000009">
    <property type="protein sequence ID" value="GAA2103287.1"/>
    <property type="molecule type" value="Genomic_DNA"/>
</dbReference>
<name>A0ABN2X1Z9_9ACTN</name>
<gene>
    <name evidence="1" type="ORF">GCM10009726_14760</name>
</gene>
<reference evidence="1 2" key="1">
    <citation type="journal article" date="2019" name="Int. J. Syst. Evol. Microbiol.">
        <title>The Global Catalogue of Microorganisms (GCM) 10K type strain sequencing project: providing services to taxonomists for standard genome sequencing and annotation.</title>
        <authorList>
            <consortium name="The Broad Institute Genomics Platform"/>
            <consortium name="The Broad Institute Genome Sequencing Center for Infectious Disease"/>
            <person name="Wu L."/>
            <person name="Ma J."/>
        </authorList>
    </citation>
    <scope>NUCLEOTIDE SEQUENCE [LARGE SCALE GENOMIC DNA]</scope>
    <source>
        <strain evidence="1 2">JCM 13813</strain>
    </source>
</reference>
<dbReference type="Proteomes" id="UP001501161">
    <property type="component" value="Unassembled WGS sequence"/>
</dbReference>
<dbReference type="RefSeq" id="WP_231250552.1">
    <property type="nucleotide sequence ID" value="NZ_BAAAMQ010000009.1"/>
</dbReference>
<keyword evidence="2" id="KW-1185">Reference proteome</keyword>